<name>A0A1I0KDQ9_9BACT</name>
<evidence type="ECO:0000313" key="1">
    <source>
        <dbReference type="EMBL" id="SEU21777.1"/>
    </source>
</evidence>
<keyword evidence="2" id="KW-1185">Reference proteome</keyword>
<evidence type="ECO:0000313" key="2">
    <source>
        <dbReference type="Proteomes" id="UP000199181"/>
    </source>
</evidence>
<dbReference type="EMBL" id="FOIJ01000010">
    <property type="protein sequence ID" value="SEU21777.1"/>
    <property type="molecule type" value="Genomic_DNA"/>
</dbReference>
<sequence length="78" mass="8441">MSAGASPSAPNWAVSFFGTSMCNGDPFGRMPPGMSAMPSGTPVSQIQRSIVRQRAGVGEFRARYAVDTQHWRILAIQR</sequence>
<proteinExistence type="predicted"/>
<dbReference type="Proteomes" id="UP000199181">
    <property type="component" value="Unassembled WGS sequence"/>
</dbReference>
<accession>A0A1I0KDQ9</accession>
<organism evidence="1 2">
    <name type="scientific">Stigmatella erecta</name>
    <dbReference type="NCBI Taxonomy" id="83460"/>
    <lineage>
        <taxon>Bacteria</taxon>
        <taxon>Pseudomonadati</taxon>
        <taxon>Myxococcota</taxon>
        <taxon>Myxococcia</taxon>
        <taxon>Myxococcales</taxon>
        <taxon>Cystobacterineae</taxon>
        <taxon>Archangiaceae</taxon>
        <taxon>Stigmatella</taxon>
    </lineage>
</organism>
<protein>
    <submittedName>
        <fullName evidence="1">Uncharacterized protein</fullName>
    </submittedName>
</protein>
<gene>
    <name evidence="1" type="ORF">SAMN05443639_11048</name>
</gene>
<dbReference type="AlphaFoldDB" id="A0A1I0KDQ9"/>
<reference evidence="2" key="1">
    <citation type="submission" date="2016-10" db="EMBL/GenBank/DDBJ databases">
        <authorList>
            <person name="Varghese N."/>
            <person name="Submissions S."/>
        </authorList>
    </citation>
    <scope>NUCLEOTIDE SEQUENCE [LARGE SCALE GENOMIC DNA]</scope>
    <source>
        <strain evidence="2">DSM 16858</strain>
    </source>
</reference>